<keyword evidence="11 14" id="KW-0472">Membrane</keyword>
<dbReference type="OMA" id="VWDSKIT"/>
<dbReference type="GO" id="GO:0106073">
    <property type="term" value="F:dolichyl pyrophosphate Glc2Man9GlcNAc2 alpha-1,2-glucosyltransferase activity"/>
    <property type="evidence" value="ECO:0007669"/>
    <property type="project" value="UniProtKB-UniRule"/>
</dbReference>
<protein>
    <recommendedName>
        <fullName evidence="5 14">Dol-P-Glc:Glc(2)Man(9)GlcNAc(2)-PP-Dol alpha-1,2-glucosyltransferase</fullName>
        <ecNumber evidence="4 14">2.4.1.256</ecNumber>
    </recommendedName>
</protein>
<dbReference type="InterPro" id="IPR016900">
    <property type="entry name" value="Alg10"/>
</dbReference>
<dbReference type="PANTHER" id="PTHR12989">
    <property type="entry name" value="ALPHA-1,2-GLUCOSYLTRANSFERASE ALG10"/>
    <property type="match status" value="1"/>
</dbReference>
<proteinExistence type="inferred from homology"/>
<dbReference type="EnsemblMetazoa" id="XM_022794990">
    <property type="protein sequence ID" value="XP_022650725"/>
    <property type="gene ID" value="LOC111245947"/>
</dbReference>
<organism evidence="15 16">
    <name type="scientific">Varroa destructor</name>
    <name type="common">Honeybee mite</name>
    <dbReference type="NCBI Taxonomy" id="109461"/>
    <lineage>
        <taxon>Eukaryota</taxon>
        <taxon>Metazoa</taxon>
        <taxon>Ecdysozoa</taxon>
        <taxon>Arthropoda</taxon>
        <taxon>Chelicerata</taxon>
        <taxon>Arachnida</taxon>
        <taxon>Acari</taxon>
        <taxon>Parasitiformes</taxon>
        <taxon>Mesostigmata</taxon>
        <taxon>Gamasina</taxon>
        <taxon>Dermanyssoidea</taxon>
        <taxon>Varroidae</taxon>
        <taxon>Varroa</taxon>
    </lineage>
</organism>
<comment type="similarity">
    <text evidence="3 14">Belongs to the ALG10 glucosyltransferase family.</text>
</comment>
<accession>A0A7M7JI65</accession>
<dbReference type="RefSeq" id="XP_022650725.1">
    <property type="nucleotide sequence ID" value="XM_022794990.1"/>
</dbReference>
<dbReference type="GO" id="GO:0006488">
    <property type="term" value="P:dolichol-linked oligosaccharide biosynthetic process"/>
    <property type="evidence" value="ECO:0007669"/>
    <property type="project" value="UniProtKB-UniRule"/>
</dbReference>
<evidence type="ECO:0000256" key="13">
    <source>
        <dbReference type="ARBA" id="ARBA00048064"/>
    </source>
</evidence>
<feature type="transmembrane region" description="Helical" evidence="14">
    <location>
        <begin position="400"/>
        <end position="421"/>
    </location>
</feature>
<feature type="transmembrane region" description="Helical" evidence="14">
    <location>
        <begin position="287"/>
        <end position="308"/>
    </location>
</feature>
<evidence type="ECO:0000256" key="1">
    <source>
        <dbReference type="ARBA" id="ARBA00004477"/>
    </source>
</evidence>
<comment type="function">
    <text evidence="12">Dol-P-Glc:Glc(2)Man(9)GlcNAc(2)-PP-Dol alpha-1,2-glucosyltransferase that operates in the biosynthetic pathway of dolichol-linked oligosaccharides, the glycan precursors employed in protein asparagine (N)-glycosylation. The assembly of dolichol-linked oligosaccharides begins on the cytosolic side of the endoplasmic reticulum membrane and finishes in its lumen. The sequential addition of sugars to dolichol pyrophosphate produces dolichol-linked oligosaccharides containing fourteen sugars, including two GlcNAcs, nine mannoses and three glucoses. Once assembled, the oligosaccharide is transferred from the lipid to nascent proteins by oligosaccharyltransferases. In the lumen of the endoplasmic reticulum, adds the third and last glucose residue from dolichyl phosphate glucose (Dol-P-Glc) onto the lipid-linked oligosaccharide intermediate Glc(2)Man(9)GlcNAc(2)-PP-Dol to produce Glc(3)Man(9)GlcNAc(2)-PP-Dol.</text>
</comment>
<keyword evidence="8 14" id="KW-0812">Transmembrane</keyword>
<feature type="transmembrane region" description="Helical" evidence="14">
    <location>
        <begin position="12"/>
        <end position="30"/>
    </location>
</feature>
<feature type="transmembrane region" description="Helical" evidence="14">
    <location>
        <begin position="328"/>
        <end position="348"/>
    </location>
</feature>
<evidence type="ECO:0000256" key="4">
    <source>
        <dbReference type="ARBA" id="ARBA00011967"/>
    </source>
</evidence>
<dbReference type="EC" id="2.4.1.256" evidence="4 14"/>
<evidence type="ECO:0000256" key="12">
    <source>
        <dbReference type="ARBA" id="ARBA00044727"/>
    </source>
</evidence>
<dbReference type="PIRSF" id="PIRSF028810">
    <property type="entry name" value="Alpha1_2_glucosyltferase_Alg10"/>
    <property type="match status" value="1"/>
</dbReference>
<comment type="pathway">
    <text evidence="2">Protein modification; protein glycosylation.</text>
</comment>
<comment type="subcellular location">
    <subcellularLocation>
        <location evidence="1">Endoplasmic reticulum membrane</location>
        <topology evidence="1">Multi-pass membrane protein</topology>
    </subcellularLocation>
</comment>
<reference evidence="15" key="1">
    <citation type="submission" date="2021-01" db="UniProtKB">
        <authorList>
            <consortium name="EnsemblMetazoa"/>
        </authorList>
    </citation>
    <scope>IDENTIFICATION</scope>
</reference>
<dbReference type="FunCoup" id="A0A7M7JI65">
    <property type="interactions" value="1667"/>
</dbReference>
<dbReference type="Pfam" id="PF04922">
    <property type="entry name" value="DIE2_ALG10"/>
    <property type="match status" value="1"/>
</dbReference>
<dbReference type="CTD" id="84920"/>
<dbReference type="KEGG" id="vde:111245947"/>
<evidence type="ECO:0000256" key="9">
    <source>
        <dbReference type="ARBA" id="ARBA00022824"/>
    </source>
</evidence>
<dbReference type="GO" id="GO:0005789">
    <property type="term" value="C:endoplasmic reticulum membrane"/>
    <property type="evidence" value="ECO:0007669"/>
    <property type="project" value="UniProtKB-SubCell"/>
</dbReference>
<dbReference type="PANTHER" id="PTHR12989:SF10">
    <property type="entry name" value="DOL-P-GLC:GLC(2)MAN(9)GLCNAC(2)-PP-DOL ALPHA-1,2-GLUCOSYLTRANSFERASE-RELATED"/>
    <property type="match status" value="1"/>
</dbReference>
<evidence type="ECO:0000256" key="2">
    <source>
        <dbReference type="ARBA" id="ARBA00004922"/>
    </source>
</evidence>
<feature type="transmembrane region" description="Helical" evidence="14">
    <location>
        <begin position="122"/>
        <end position="152"/>
    </location>
</feature>
<keyword evidence="9" id="KW-0256">Endoplasmic reticulum</keyword>
<dbReference type="GeneID" id="111245947"/>
<evidence type="ECO:0000256" key="8">
    <source>
        <dbReference type="ARBA" id="ARBA00022692"/>
    </source>
</evidence>
<keyword evidence="16" id="KW-1185">Reference proteome</keyword>
<keyword evidence="6 14" id="KW-0328">Glycosyltransferase</keyword>
<feature type="transmembrane region" description="Helical" evidence="14">
    <location>
        <begin position="249"/>
        <end position="275"/>
    </location>
</feature>
<dbReference type="Proteomes" id="UP000594260">
    <property type="component" value="Unplaced"/>
</dbReference>
<evidence type="ECO:0000256" key="5">
    <source>
        <dbReference type="ARBA" id="ARBA00018512"/>
    </source>
</evidence>
<evidence type="ECO:0000256" key="6">
    <source>
        <dbReference type="ARBA" id="ARBA00022676"/>
    </source>
</evidence>
<evidence type="ECO:0000256" key="14">
    <source>
        <dbReference type="PIRNR" id="PIRNR028810"/>
    </source>
</evidence>
<feature type="transmembrane region" description="Helical" evidence="14">
    <location>
        <begin position="158"/>
        <end position="185"/>
    </location>
</feature>
<evidence type="ECO:0000256" key="10">
    <source>
        <dbReference type="ARBA" id="ARBA00022989"/>
    </source>
</evidence>
<comment type="catalytic activity">
    <reaction evidence="13">
        <text>an alpha-D-Glc-(1-&gt;3)-alpha-D-Glc-(1-&gt;3)-alpha-D-Man-(1-&gt;2)-alpha-D-Man-(1-&gt;2)-alpha-D-Man-(1-&gt;3)-[alpha-D-Man-(1-&gt;2)-alpha-D-Man-(1-&gt;3)-[alpha-D-Man-(1-&gt;2)-alpha-D-Man-(1-&gt;6)]-alpha-D-Man-(1-&gt;6)]-beta-D-Man-(1-&gt;4)-beta-D-GlcNAc-(1-&gt;4)-alpha-D-GlcNAc-diphospho-di-trans,poly-cis-dolichol + a di-trans,poly-cis-dolichyl beta-D-glucosyl phosphate = a alpha-D-Glc-(1-&gt;2)-alpha-D-Glc-(1-&gt;3)-alpha-D-Glc-(1-&gt;3)-alpha-D-Man-(1-&gt;2)-alpha-D-Man-(1-&gt;2)-alpha-D-Man-(1-&gt;3)-[alpha-D-Man-(1-&gt;2)-alpha-D-Man-(1-&gt;3)-[alpha-D-Man-(1-&gt;2)-alpha-D-Man-(1-&gt;6)]-alpha-D-Man-(1-&gt;6)]-beta-D-Man-(1-&gt;4)-beta-D-GlcNAc-(1-&gt;4)-alpha-D-GlcNAc-diphospho-di-trans,poly-cis-dolichol + a di-trans,poly-cis-dolichyl phosphate + H(+)</text>
        <dbReference type="Rhea" id="RHEA:29543"/>
        <dbReference type="Rhea" id="RHEA-COMP:19498"/>
        <dbReference type="Rhea" id="RHEA-COMP:19502"/>
        <dbReference type="Rhea" id="RHEA-COMP:19512"/>
        <dbReference type="Rhea" id="RHEA-COMP:19522"/>
        <dbReference type="ChEBI" id="CHEBI:15378"/>
        <dbReference type="ChEBI" id="CHEBI:57525"/>
        <dbReference type="ChEBI" id="CHEBI:57683"/>
        <dbReference type="ChEBI" id="CHEBI:132522"/>
        <dbReference type="ChEBI" id="CHEBI:132523"/>
        <dbReference type="EC" id="2.4.1.256"/>
    </reaction>
    <physiologicalReaction direction="left-to-right" evidence="13">
        <dbReference type="Rhea" id="RHEA:29544"/>
    </physiologicalReaction>
</comment>
<comment type="caution">
    <text evidence="14">Lacks conserved residue(s) required for the propagation of feature annotation.</text>
</comment>
<evidence type="ECO:0000313" key="16">
    <source>
        <dbReference type="Proteomes" id="UP000594260"/>
    </source>
</evidence>
<name>A0A7M7JI65_VARDE</name>
<evidence type="ECO:0000256" key="7">
    <source>
        <dbReference type="ARBA" id="ARBA00022679"/>
    </source>
</evidence>
<sequence length="433" mass="51245">MTAAIRALRSWEIILFCVFTSVICWLANLVNRHVPIPYMDEIFHVPQAQRYCRNDFSYWDPKLTTPPGLYFSSLLFSLITECSIDVLRATNILFCLANVYMMHHIRKHLQKDSTLMSSVSSVLLPVNFFFTFLYYTDPGCIFCLLLVYFFYLKRRHNLAAIAGMISLFFRQTSIVWVFFVACLTLDELLQRHLKNPRSALTQKLTGFLGDSIKNCVCYALVGLTFVVFLRKNGGITLGDKQAHEAVIHFTQIGYFFLFTLLFGTPFLLNFENLILFVDFVTRRPLQILFGSLVMYGLFENFLHVHPYLLSDNRHYTFYLWRRFLSKEAVRQGLIVVYIFVGYSLYSCVRHMKRSWIVLFALCTSITIVPQKLLEFRYFLWPYILLRLHFREQRHQVLAELLSFIAINCMTFYMFLYGTFIWQHDPEHIQRFMW</sequence>
<dbReference type="InParanoid" id="A0A7M7JI65"/>
<keyword evidence="7" id="KW-0808">Transferase</keyword>
<evidence type="ECO:0000313" key="15">
    <source>
        <dbReference type="EnsemblMetazoa" id="XP_022650725"/>
    </source>
</evidence>
<evidence type="ECO:0000256" key="3">
    <source>
        <dbReference type="ARBA" id="ARBA00010600"/>
    </source>
</evidence>
<keyword evidence="10 14" id="KW-1133">Transmembrane helix</keyword>
<dbReference type="AlphaFoldDB" id="A0A7M7JI65"/>
<evidence type="ECO:0000256" key="11">
    <source>
        <dbReference type="ARBA" id="ARBA00023136"/>
    </source>
</evidence>